<organism evidence="7 8">
    <name type="scientific">Candidatus Prevotella avicola</name>
    <dbReference type="NCBI Taxonomy" id="2838738"/>
    <lineage>
        <taxon>Bacteria</taxon>
        <taxon>Pseudomonadati</taxon>
        <taxon>Bacteroidota</taxon>
        <taxon>Bacteroidia</taxon>
        <taxon>Bacteroidales</taxon>
        <taxon>Prevotellaceae</taxon>
        <taxon>Prevotella</taxon>
    </lineage>
</organism>
<protein>
    <submittedName>
        <fullName evidence="7">TlpA family protein disulfide reductase</fullName>
    </submittedName>
</protein>
<keyword evidence="5" id="KW-0732">Signal</keyword>
<keyword evidence="4" id="KW-0676">Redox-active center</keyword>
<feature type="signal peptide" evidence="5">
    <location>
        <begin position="1"/>
        <end position="23"/>
    </location>
</feature>
<evidence type="ECO:0000313" key="7">
    <source>
        <dbReference type="EMBL" id="HIZ68718.1"/>
    </source>
</evidence>
<dbReference type="PROSITE" id="PS51257">
    <property type="entry name" value="PROKAR_LIPOPROTEIN"/>
    <property type="match status" value="1"/>
</dbReference>
<comment type="caution">
    <text evidence="7">The sequence shown here is derived from an EMBL/GenBank/DDBJ whole genome shotgun (WGS) entry which is preliminary data.</text>
</comment>
<evidence type="ECO:0000256" key="3">
    <source>
        <dbReference type="ARBA" id="ARBA00023157"/>
    </source>
</evidence>
<dbReference type="Pfam" id="PF00578">
    <property type="entry name" value="AhpC-TSA"/>
    <property type="match status" value="1"/>
</dbReference>
<sequence length="178" mass="20111">MYKRTIKILLMAWATLLSLTSCISGGDEDYQAPPMMEKGTEAPDFTISTAGEGEAYTLSSLRGKYVFLEFWASWCPDCQSVTNRVTYLFDTYASDNLVFLGVSFDHTQEELQTYATEHGMDWPHQWEPLGMKGSSIAQAYNVRWIPTFYLIDPSGKIVKGSVEVGEMETLLHDMAEDF</sequence>
<dbReference type="PROSITE" id="PS51352">
    <property type="entry name" value="THIOREDOXIN_2"/>
    <property type="match status" value="1"/>
</dbReference>
<evidence type="ECO:0000259" key="6">
    <source>
        <dbReference type="PROSITE" id="PS51352"/>
    </source>
</evidence>
<dbReference type="AlphaFoldDB" id="A0A9D2FXE7"/>
<comment type="subcellular location">
    <subcellularLocation>
        <location evidence="1">Cell envelope</location>
    </subcellularLocation>
</comment>
<reference evidence="7" key="2">
    <citation type="submission" date="2021-04" db="EMBL/GenBank/DDBJ databases">
        <authorList>
            <person name="Gilroy R."/>
        </authorList>
    </citation>
    <scope>NUCLEOTIDE SEQUENCE</scope>
    <source>
        <strain evidence="7">ChiHecec3B27-8219</strain>
    </source>
</reference>
<dbReference type="InterPro" id="IPR013766">
    <property type="entry name" value="Thioredoxin_domain"/>
</dbReference>
<dbReference type="Gene3D" id="3.40.30.10">
    <property type="entry name" value="Glutaredoxin"/>
    <property type="match status" value="1"/>
</dbReference>
<keyword evidence="2" id="KW-0201">Cytochrome c-type biogenesis</keyword>
<name>A0A9D2FXE7_9BACT</name>
<accession>A0A9D2FXE7</accession>
<dbReference type="GO" id="GO:0030313">
    <property type="term" value="C:cell envelope"/>
    <property type="evidence" value="ECO:0007669"/>
    <property type="project" value="UniProtKB-SubCell"/>
</dbReference>
<keyword evidence="3" id="KW-1015">Disulfide bond</keyword>
<evidence type="ECO:0000256" key="5">
    <source>
        <dbReference type="SAM" id="SignalP"/>
    </source>
</evidence>
<dbReference type="CDD" id="cd02966">
    <property type="entry name" value="TlpA_like_family"/>
    <property type="match status" value="1"/>
</dbReference>
<proteinExistence type="predicted"/>
<evidence type="ECO:0000256" key="2">
    <source>
        <dbReference type="ARBA" id="ARBA00022748"/>
    </source>
</evidence>
<evidence type="ECO:0000256" key="4">
    <source>
        <dbReference type="ARBA" id="ARBA00023284"/>
    </source>
</evidence>
<dbReference type="InterPro" id="IPR050553">
    <property type="entry name" value="Thioredoxin_ResA/DsbE_sf"/>
</dbReference>
<dbReference type="EMBL" id="DXBE01000021">
    <property type="protein sequence ID" value="HIZ68718.1"/>
    <property type="molecule type" value="Genomic_DNA"/>
</dbReference>
<dbReference type="GO" id="GO:0016209">
    <property type="term" value="F:antioxidant activity"/>
    <property type="evidence" value="ECO:0007669"/>
    <property type="project" value="InterPro"/>
</dbReference>
<dbReference type="PANTHER" id="PTHR42852:SF6">
    <property type="entry name" value="THIOL:DISULFIDE INTERCHANGE PROTEIN DSBE"/>
    <property type="match status" value="1"/>
</dbReference>
<reference evidence="7" key="1">
    <citation type="journal article" date="2021" name="PeerJ">
        <title>Extensive microbial diversity within the chicken gut microbiome revealed by metagenomics and culture.</title>
        <authorList>
            <person name="Gilroy R."/>
            <person name="Ravi A."/>
            <person name="Getino M."/>
            <person name="Pursley I."/>
            <person name="Horton D.L."/>
            <person name="Alikhan N.F."/>
            <person name="Baker D."/>
            <person name="Gharbi K."/>
            <person name="Hall N."/>
            <person name="Watson M."/>
            <person name="Adriaenssens E.M."/>
            <person name="Foster-Nyarko E."/>
            <person name="Jarju S."/>
            <person name="Secka A."/>
            <person name="Antonio M."/>
            <person name="Oren A."/>
            <person name="Chaudhuri R.R."/>
            <person name="La Ragione R."/>
            <person name="Hildebrand F."/>
            <person name="Pallen M.J."/>
        </authorList>
    </citation>
    <scope>NUCLEOTIDE SEQUENCE</scope>
    <source>
        <strain evidence="7">ChiHecec3B27-8219</strain>
    </source>
</reference>
<dbReference type="GO" id="GO:0017004">
    <property type="term" value="P:cytochrome complex assembly"/>
    <property type="evidence" value="ECO:0007669"/>
    <property type="project" value="UniProtKB-KW"/>
</dbReference>
<evidence type="ECO:0000256" key="1">
    <source>
        <dbReference type="ARBA" id="ARBA00004196"/>
    </source>
</evidence>
<dbReference type="GO" id="GO:0016491">
    <property type="term" value="F:oxidoreductase activity"/>
    <property type="evidence" value="ECO:0007669"/>
    <property type="project" value="InterPro"/>
</dbReference>
<dbReference type="InterPro" id="IPR000866">
    <property type="entry name" value="AhpC/TSA"/>
</dbReference>
<evidence type="ECO:0000313" key="8">
    <source>
        <dbReference type="Proteomes" id="UP000824055"/>
    </source>
</evidence>
<feature type="domain" description="Thioredoxin" evidence="6">
    <location>
        <begin position="36"/>
        <end position="178"/>
    </location>
</feature>
<gene>
    <name evidence="7" type="ORF">H9966_02365</name>
</gene>
<dbReference type="SUPFAM" id="SSF52833">
    <property type="entry name" value="Thioredoxin-like"/>
    <property type="match status" value="1"/>
</dbReference>
<feature type="chain" id="PRO_5038561437" evidence="5">
    <location>
        <begin position="24"/>
        <end position="178"/>
    </location>
</feature>
<dbReference type="InterPro" id="IPR036249">
    <property type="entry name" value="Thioredoxin-like_sf"/>
</dbReference>
<dbReference type="PANTHER" id="PTHR42852">
    <property type="entry name" value="THIOL:DISULFIDE INTERCHANGE PROTEIN DSBE"/>
    <property type="match status" value="1"/>
</dbReference>
<dbReference type="Proteomes" id="UP000824055">
    <property type="component" value="Unassembled WGS sequence"/>
</dbReference>